<evidence type="ECO:0000313" key="7">
    <source>
        <dbReference type="Proteomes" id="UP000091820"/>
    </source>
</evidence>
<comment type="subcellular location">
    <subcellularLocation>
        <location evidence="1">Membrane</location>
        <topology evidence="1">Multi-pass membrane protein</topology>
    </subcellularLocation>
</comment>
<dbReference type="InterPro" id="IPR008952">
    <property type="entry name" value="Tetraspanin_EC2_sf"/>
</dbReference>
<evidence type="ECO:0000256" key="5">
    <source>
        <dbReference type="SAM" id="Phobius"/>
    </source>
</evidence>
<keyword evidence="4 5" id="KW-0472">Membrane</keyword>
<proteinExistence type="predicted"/>
<reference evidence="7" key="1">
    <citation type="submission" date="2014-03" db="EMBL/GenBank/DDBJ databases">
        <authorList>
            <person name="Aksoy S."/>
            <person name="Warren W."/>
            <person name="Wilson R.K."/>
        </authorList>
    </citation>
    <scope>NUCLEOTIDE SEQUENCE [LARGE SCALE GENOMIC DNA]</scope>
    <source>
        <strain evidence="7">IAEA</strain>
    </source>
</reference>
<reference evidence="6" key="2">
    <citation type="submission" date="2020-05" db="UniProtKB">
        <authorList>
            <consortium name="EnsemblMetazoa"/>
        </authorList>
    </citation>
    <scope>IDENTIFICATION</scope>
    <source>
        <strain evidence="6">IAEA</strain>
    </source>
</reference>
<dbReference type="STRING" id="37001.A0A1A9WI29"/>
<dbReference type="InterPro" id="IPR018499">
    <property type="entry name" value="Tetraspanin/Peripherin"/>
</dbReference>
<keyword evidence="3 5" id="KW-1133">Transmembrane helix</keyword>
<dbReference type="PANTHER" id="PTHR19282:SF544">
    <property type="entry name" value="TETRASPANIN"/>
    <property type="match status" value="1"/>
</dbReference>
<sequence length="422" mass="48350">MFLKQAEVFRPVAFGISLFAVGCELLNKMNLIPEYVIKLHILQFELPSIVIVIGIITIVFPLFGCIGALRESKCFLISYGTLLMLTIIVQTALFCYLFCWSSKDIENVLNIAWAKNTNDFKYPMDGYQFLFACCGLKSYEDYLENSKKIPSTCCGYLAGECEEELYKSRPGCRQTVVNYWDFCINFIKFTAIIAVALEIMTLMMTCYLFRRTLFLIFGVAEIILGWIVLKKAGSLPHYNHEVDPLQAGLPFVHIVIGFSTAVTPIFLVTGLVFRSGSCLLVYVFLTLMAFLMNISSSIYFFVEHDRFSERIERLIEDAWSKNSEEFQYPMDGFQIGFDCCGMKNYQDYLDALRLVPSSCCGSKKVECELNDYIEKPGCRTKFIDFWVSNNKYIYYRGTILGSLQLISVVMIYYLHRTSHGTI</sequence>
<evidence type="ECO:0000256" key="4">
    <source>
        <dbReference type="ARBA" id="ARBA00023136"/>
    </source>
</evidence>
<feature type="transmembrane region" description="Helical" evidence="5">
    <location>
        <begin position="249"/>
        <end position="272"/>
    </location>
</feature>
<protein>
    <submittedName>
        <fullName evidence="6">Tetraspanin</fullName>
    </submittedName>
</protein>
<dbReference type="GO" id="GO:0005886">
    <property type="term" value="C:plasma membrane"/>
    <property type="evidence" value="ECO:0007669"/>
    <property type="project" value="TreeGrafter"/>
</dbReference>
<accession>A0A1A9WI29</accession>
<feature type="transmembrane region" description="Helical" evidence="5">
    <location>
        <begin position="393"/>
        <end position="414"/>
    </location>
</feature>
<feature type="transmembrane region" description="Helical" evidence="5">
    <location>
        <begin position="179"/>
        <end position="200"/>
    </location>
</feature>
<evidence type="ECO:0000256" key="3">
    <source>
        <dbReference type="ARBA" id="ARBA00022989"/>
    </source>
</evidence>
<dbReference type="EnsemblMetazoa" id="GBRI020615-RA">
    <property type="protein sequence ID" value="GBRI020615-PA"/>
    <property type="gene ID" value="GBRI020615"/>
</dbReference>
<evidence type="ECO:0000256" key="1">
    <source>
        <dbReference type="ARBA" id="ARBA00004141"/>
    </source>
</evidence>
<dbReference type="VEuPathDB" id="VectorBase:GBRI020615"/>
<feature type="transmembrane region" description="Helical" evidence="5">
    <location>
        <begin position="76"/>
        <end position="99"/>
    </location>
</feature>
<evidence type="ECO:0000313" key="6">
    <source>
        <dbReference type="EnsemblMetazoa" id="GBRI020615-PA"/>
    </source>
</evidence>
<dbReference type="PANTHER" id="PTHR19282">
    <property type="entry name" value="TETRASPANIN"/>
    <property type="match status" value="1"/>
</dbReference>
<dbReference type="Proteomes" id="UP000091820">
    <property type="component" value="Unassembled WGS sequence"/>
</dbReference>
<keyword evidence="2 5" id="KW-0812">Transmembrane</keyword>
<dbReference type="PRINTS" id="PR00259">
    <property type="entry name" value="TMFOUR"/>
</dbReference>
<name>A0A1A9WI29_9MUSC</name>
<keyword evidence="7" id="KW-1185">Reference proteome</keyword>
<dbReference type="AlphaFoldDB" id="A0A1A9WI29"/>
<organism evidence="6 7">
    <name type="scientific">Glossina brevipalpis</name>
    <dbReference type="NCBI Taxonomy" id="37001"/>
    <lineage>
        <taxon>Eukaryota</taxon>
        <taxon>Metazoa</taxon>
        <taxon>Ecdysozoa</taxon>
        <taxon>Arthropoda</taxon>
        <taxon>Hexapoda</taxon>
        <taxon>Insecta</taxon>
        <taxon>Pterygota</taxon>
        <taxon>Neoptera</taxon>
        <taxon>Endopterygota</taxon>
        <taxon>Diptera</taxon>
        <taxon>Brachycera</taxon>
        <taxon>Muscomorpha</taxon>
        <taxon>Hippoboscoidea</taxon>
        <taxon>Glossinidae</taxon>
        <taxon>Glossina</taxon>
    </lineage>
</organism>
<evidence type="ECO:0000256" key="2">
    <source>
        <dbReference type="ARBA" id="ARBA00022692"/>
    </source>
</evidence>
<dbReference type="Pfam" id="PF00335">
    <property type="entry name" value="Tetraspanin"/>
    <property type="match status" value="2"/>
</dbReference>
<dbReference type="CDD" id="cd03127">
    <property type="entry name" value="tetraspanin_LEL"/>
    <property type="match status" value="2"/>
</dbReference>
<dbReference type="Gene3D" id="1.10.1450.10">
    <property type="entry name" value="Tetraspanin"/>
    <property type="match status" value="2"/>
</dbReference>
<dbReference type="PROSITE" id="PS51257">
    <property type="entry name" value="PROKAR_LIPOPROTEIN"/>
    <property type="match status" value="1"/>
</dbReference>
<feature type="transmembrane region" description="Helical" evidence="5">
    <location>
        <begin position="212"/>
        <end position="229"/>
    </location>
</feature>
<dbReference type="SUPFAM" id="SSF48652">
    <property type="entry name" value="Tetraspanin"/>
    <property type="match status" value="2"/>
</dbReference>
<feature type="transmembrane region" description="Helical" evidence="5">
    <location>
        <begin position="279"/>
        <end position="302"/>
    </location>
</feature>
<feature type="transmembrane region" description="Helical" evidence="5">
    <location>
        <begin position="49"/>
        <end position="69"/>
    </location>
</feature>